<comment type="caution">
    <text evidence="1">The sequence shown here is derived from an EMBL/GenBank/DDBJ whole genome shotgun (WGS) entry which is preliminary data.</text>
</comment>
<reference evidence="1" key="1">
    <citation type="journal article" date="2014" name="Front. Microbiol.">
        <title>High frequency of phylogenetically diverse reductive dehalogenase-homologous genes in deep subseafloor sedimentary metagenomes.</title>
        <authorList>
            <person name="Kawai M."/>
            <person name="Futagami T."/>
            <person name="Toyoda A."/>
            <person name="Takaki Y."/>
            <person name="Nishi S."/>
            <person name="Hori S."/>
            <person name="Arai W."/>
            <person name="Tsubouchi T."/>
            <person name="Morono Y."/>
            <person name="Uchiyama I."/>
            <person name="Ito T."/>
            <person name="Fujiyama A."/>
            <person name="Inagaki F."/>
            <person name="Takami H."/>
        </authorList>
    </citation>
    <scope>NUCLEOTIDE SEQUENCE</scope>
    <source>
        <strain evidence="1">Expedition CK06-06</strain>
    </source>
</reference>
<sequence length="49" mass="5701">MKGLITKLNEEKEKLDKELLAKNKELEKVKVFIARLRDAQVTSSEDNKK</sequence>
<evidence type="ECO:0000313" key="1">
    <source>
        <dbReference type="EMBL" id="GAI18016.1"/>
    </source>
</evidence>
<gene>
    <name evidence="1" type="ORF">S06H3_14228</name>
</gene>
<proteinExistence type="predicted"/>
<organism evidence="1">
    <name type="scientific">marine sediment metagenome</name>
    <dbReference type="NCBI Taxonomy" id="412755"/>
    <lineage>
        <taxon>unclassified sequences</taxon>
        <taxon>metagenomes</taxon>
        <taxon>ecological metagenomes</taxon>
    </lineage>
</organism>
<accession>X1MJ00</accession>
<dbReference type="AlphaFoldDB" id="X1MJ00"/>
<dbReference type="EMBL" id="BARV01006957">
    <property type="protein sequence ID" value="GAI18016.1"/>
    <property type="molecule type" value="Genomic_DNA"/>
</dbReference>
<name>X1MJ00_9ZZZZ</name>
<protein>
    <submittedName>
        <fullName evidence="1">Uncharacterized protein</fullName>
    </submittedName>
</protein>